<dbReference type="AlphaFoldDB" id="A0A3R9MQT8"/>
<gene>
    <name evidence="1" type="ORF">EI293_21590</name>
</gene>
<accession>A0A3R9MQT8</accession>
<name>A0A3R9MQT8_9BACT</name>
<keyword evidence="2" id="KW-1185">Reference proteome</keyword>
<comment type="caution">
    <text evidence="1">The sequence shown here is derived from an EMBL/GenBank/DDBJ whole genome shotgun (WGS) entry which is preliminary data.</text>
</comment>
<dbReference type="OrthoDB" id="1551126at2"/>
<dbReference type="RefSeq" id="WP_125440634.1">
    <property type="nucleotide sequence ID" value="NZ_RWIU01000012.1"/>
</dbReference>
<dbReference type="EMBL" id="RWIU01000012">
    <property type="protein sequence ID" value="RSK38414.1"/>
    <property type="molecule type" value="Genomic_DNA"/>
</dbReference>
<sequence length="220" mass="24689">MRFLHNLFGSKKPALDSLIFDSTGWLLRDHSTNHRAWEHPSAPAVLSVHFFALPPDLPRGLDLTNLRQQYRNSLIQNAGGLIEVSRGQVEALPLIRTLFKLPQSPSGMGYIGALTLPFREYSYVVKVQAQEDGMTGQRESVVAEKLFQTGTLHLTNEGFASWAADPYQPNFTAGALMNQSEQAAYDALFPEHPLTLVRQTLDWLETSLRLKTVLLNTPRF</sequence>
<protein>
    <submittedName>
        <fullName evidence="1">Uncharacterized protein</fullName>
    </submittedName>
</protein>
<dbReference type="Proteomes" id="UP000270291">
    <property type="component" value="Unassembled WGS sequence"/>
</dbReference>
<reference evidence="1 2" key="1">
    <citation type="submission" date="2018-12" db="EMBL/GenBank/DDBJ databases">
        <authorList>
            <person name="Feng G."/>
            <person name="Zhu H."/>
        </authorList>
    </citation>
    <scope>NUCLEOTIDE SEQUENCE [LARGE SCALE GENOMIC DNA]</scope>
    <source>
        <strain evidence="1 2">LMG 26000</strain>
    </source>
</reference>
<organism evidence="1 2">
    <name type="scientific">Hymenobacter perfusus</name>
    <dbReference type="NCBI Taxonomy" id="1236770"/>
    <lineage>
        <taxon>Bacteria</taxon>
        <taxon>Pseudomonadati</taxon>
        <taxon>Bacteroidota</taxon>
        <taxon>Cytophagia</taxon>
        <taxon>Cytophagales</taxon>
        <taxon>Hymenobacteraceae</taxon>
        <taxon>Hymenobacter</taxon>
    </lineage>
</organism>
<evidence type="ECO:0000313" key="1">
    <source>
        <dbReference type="EMBL" id="RSK38414.1"/>
    </source>
</evidence>
<evidence type="ECO:0000313" key="2">
    <source>
        <dbReference type="Proteomes" id="UP000270291"/>
    </source>
</evidence>
<proteinExistence type="predicted"/>